<dbReference type="EMBL" id="PVWQ01000005">
    <property type="protein sequence ID" value="RDW81610.1"/>
    <property type="molecule type" value="Genomic_DNA"/>
</dbReference>
<dbReference type="PANTHER" id="PTHR24123:SF141">
    <property type="entry name" value="ANKYRIN 2, ISOFORM U"/>
    <property type="match status" value="1"/>
</dbReference>
<dbReference type="PROSITE" id="PS50088">
    <property type="entry name" value="ANK_REPEAT"/>
    <property type="match status" value="3"/>
</dbReference>
<evidence type="ECO:0000256" key="1">
    <source>
        <dbReference type="ARBA" id="ARBA00022737"/>
    </source>
</evidence>
<name>A0A3D8S5Y1_9EURO</name>
<feature type="repeat" description="ANK" evidence="3">
    <location>
        <begin position="144"/>
        <end position="176"/>
    </location>
</feature>
<dbReference type="InterPro" id="IPR051165">
    <property type="entry name" value="Multifunctional_ANK_Repeat"/>
</dbReference>
<evidence type="ECO:0000313" key="5">
    <source>
        <dbReference type="Proteomes" id="UP000256690"/>
    </source>
</evidence>
<proteinExistence type="predicted"/>
<evidence type="ECO:0000256" key="2">
    <source>
        <dbReference type="ARBA" id="ARBA00023043"/>
    </source>
</evidence>
<evidence type="ECO:0000256" key="3">
    <source>
        <dbReference type="PROSITE-ProRule" id="PRU00023"/>
    </source>
</evidence>
<feature type="repeat" description="ANK" evidence="3">
    <location>
        <begin position="327"/>
        <end position="350"/>
    </location>
</feature>
<dbReference type="SMART" id="SM00248">
    <property type="entry name" value="ANK"/>
    <property type="match status" value="11"/>
</dbReference>
<gene>
    <name evidence="4" type="ORF">DSM5745_05167</name>
</gene>
<keyword evidence="2 3" id="KW-0040">ANK repeat</keyword>
<reference evidence="4 5" key="1">
    <citation type="journal article" date="2018" name="IMA Fungus">
        <title>IMA Genome-F 9: Draft genome sequence of Annulohypoxylon stygium, Aspergillus mulundensis, Berkeleyomyces basicola (syn. Thielaviopsis basicola), Ceratocystis smalleyi, two Cercospora beticola strains, Coleophoma cylindrospora, Fusarium fracticaudum, Phialophora cf. hyalina, and Morchella septimelata.</title>
        <authorList>
            <person name="Wingfield B.D."/>
            <person name="Bills G.F."/>
            <person name="Dong Y."/>
            <person name="Huang W."/>
            <person name="Nel W.J."/>
            <person name="Swalarsk-Parry B.S."/>
            <person name="Vaghefi N."/>
            <person name="Wilken P.M."/>
            <person name="An Z."/>
            <person name="de Beer Z.W."/>
            <person name="De Vos L."/>
            <person name="Chen L."/>
            <person name="Duong T.A."/>
            <person name="Gao Y."/>
            <person name="Hammerbacher A."/>
            <person name="Kikkert J.R."/>
            <person name="Li Y."/>
            <person name="Li H."/>
            <person name="Li K."/>
            <person name="Li Q."/>
            <person name="Liu X."/>
            <person name="Ma X."/>
            <person name="Naidoo K."/>
            <person name="Pethybridge S.J."/>
            <person name="Sun J."/>
            <person name="Steenkamp E.T."/>
            <person name="van der Nest M.A."/>
            <person name="van Wyk S."/>
            <person name="Wingfield M.J."/>
            <person name="Xiong C."/>
            <person name="Yue Q."/>
            <person name="Zhang X."/>
        </authorList>
    </citation>
    <scope>NUCLEOTIDE SEQUENCE [LARGE SCALE GENOMIC DNA]</scope>
    <source>
        <strain evidence="4 5">DSM 5745</strain>
    </source>
</reference>
<dbReference type="Gene3D" id="1.25.40.20">
    <property type="entry name" value="Ankyrin repeat-containing domain"/>
    <property type="match status" value="3"/>
</dbReference>
<keyword evidence="5" id="KW-1185">Reference proteome</keyword>
<comment type="caution">
    <text evidence="4">The sequence shown here is derived from an EMBL/GenBank/DDBJ whole genome shotgun (WGS) entry which is preliminary data.</text>
</comment>
<feature type="repeat" description="ANK" evidence="3">
    <location>
        <begin position="523"/>
        <end position="555"/>
    </location>
</feature>
<dbReference type="STRING" id="1810919.A0A3D8S5Y1"/>
<dbReference type="RefSeq" id="XP_026604663.1">
    <property type="nucleotide sequence ID" value="XM_026747183.1"/>
</dbReference>
<accession>A0A3D8S5Y1</accession>
<dbReference type="InterPro" id="IPR002110">
    <property type="entry name" value="Ankyrin_rpt"/>
</dbReference>
<dbReference type="GeneID" id="38115537"/>
<protein>
    <submittedName>
        <fullName evidence="4">Uncharacterized protein</fullName>
    </submittedName>
</protein>
<evidence type="ECO:0000313" key="4">
    <source>
        <dbReference type="EMBL" id="RDW81610.1"/>
    </source>
</evidence>
<dbReference type="Pfam" id="PF12796">
    <property type="entry name" value="Ank_2"/>
    <property type="match status" value="4"/>
</dbReference>
<organism evidence="4 5">
    <name type="scientific">Aspergillus mulundensis</name>
    <dbReference type="NCBI Taxonomy" id="1810919"/>
    <lineage>
        <taxon>Eukaryota</taxon>
        <taxon>Fungi</taxon>
        <taxon>Dikarya</taxon>
        <taxon>Ascomycota</taxon>
        <taxon>Pezizomycotina</taxon>
        <taxon>Eurotiomycetes</taxon>
        <taxon>Eurotiomycetidae</taxon>
        <taxon>Eurotiales</taxon>
        <taxon>Aspergillaceae</taxon>
        <taxon>Aspergillus</taxon>
        <taxon>Aspergillus subgen. Nidulantes</taxon>
    </lineage>
</organism>
<keyword evidence="1" id="KW-0677">Repeat</keyword>
<dbReference type="PANTHER" id="PTHR24123">
    <property type="entry name" value="ANKYRIN REPEAT-CONTAINING"/>
    <property type="match status" value="1"/>
</dbReference>
<dbReference type="InterPro" id="IPR036770">
    <property type="entry name" value="Ankyrin_rpt-contain_sf"/>
</dbReference>
<sequence length="663" mass="72520">MPTFPVTELQKPLMIEIGRYLGRDDLVKACKAEESKDKKLTLDGVLSLGDLSRVFNWACETSNAVVLSHLMHYYQFASWENDPELAPDMHALVQAINLVDDDGNSFLHQMCMQAGKENVPTAIANIKVLLRLGLGINNLKANSKGDTPFTTAIRAKSLEIVRFLISQNVNVNLSIGEKKPQTPLKVALLLAPDNKDNKNNEDNHEVVACLLAAGATVECKTHGSGLALLQQCVATGQPRCFALILNAWKRQNVMLEYKNPAVTLCAAVTLGDMLLVHKQLKQGKVDANCTVYGTSPLIAAITVGNPEATELFMKHTSPAGFDRTDAAGRTPLHLAIIQGPEKEKLVRQLLPLTNRLRPGDKNRKRTPLVEAVEHQSPDIVAMILDRVLTNNSGPNHEESEVYLGLRQWNTPKQILTAEDNAVAALEMAIMKQNYAAVRVLIDHPLNPAKELGEHKLLLHMAFFYGDSNKMDDIAVALIEWGAEVKHVRQNLNTNLIAAGEAGCAKALAALIKKGAELNAKSMKERTALTGAVGNNHPDAVRVLLEAGADPHVQMHSTPWYRMQLREGRVSNTETLFEHAVGRGYAEVVKLLMPHFDMGTQCTTGGENALTTAVQYGHPETVRALLDTGRFDLGHENALGLTAKDLAKKCSPSFPEDLVKKLSP</sequence>
<dbReference type="Proteomes" id="UP000256690">
    <property type="component" value="Unassembled WGS sequence"/>
</dbReference>
<dbReference type="PROSITE" id="PS50297">
    <property type="entry name" value="ANK_REP_REGION"/>
    <property type="match status" value="2"/>
</dbReference>
<dbReference type="AlphaFoldDB" id="A0A3D8S5Y1"/>
<dbReference type="SUPFAM" id="SSF48403">
    <property type="entry name" value="Ankyrin repeat"/>
    <property type="match status" value="2"/>
</dbReference>